<evidence type="ECO:0000256" key="2">
    <source>
        <dbReference type="ARBA" id="ARBA00022723"/>
    </source>
</evidence>
<dbReference type="Gene3D" id="3.40.390.10">
    <property type="entry name" value="Collagenase (Catalytic Domain)"/>
    <property type="match status" value="1"/>
</dbReference>
<dbReference type="eggNOG" id="COG5549">
    <property type="taxonomic scope" value="Bacteria"/>
</dbReference>
<dbReference type="EMBL" id="AZGI01000006">
    <property type="protein sequence ID" value="KRM40840.1"/>
    <property type="molecule type" value="Genomic_DNA"/>
</dbReference>
<accession>A0A0R1YEA9</accession>
<evidence type="ECO:0000259" key="7">
    <source>
        <dbReference type="SMART" id="SM00235"/>
    </source>
</evidence>
<dbReference type="STRING" id="1423754.FC39_GL000036"/>
<reference evidence="8 9" key="1">
    <citation type="journal article" date="2015" name="Genome Announc.">
        <title>Expanding the biotechnology potential of lactobacilli through comparative genomics of 213 strains and associated genera.</title>
        <authorList>
            <person name="Sun Z."/>
            <person name="Harris H.M."/>
            <person name="McCann A."/>
            <person name="Guo C."/>
            <person name="Argimon S."/>
            <person name="Zhang W."/>
            <person name="Yang X."/>
            <person name="Jeffery I.B."/>
            <person name="Cooney J.C."/>
            <person name="Kagawa T.F."/>
            <person name="Liu W."/>
            <person name="Song Y."/>
            <person name="Salvetti E."/>
            <person name="Wrobel A."/>
            <person name="Rasinkangas P."/>
            <person name="Parkhill J."/>
            <person name="Rea M.C."/>
            <person name="O'Sullivan O."/>
            <person name="Ritari J."/>
            <person name="Douillard F.P."/>
            <person name="Paul Ross R."/>
            <person name="Yang R."/>
            <person name="Briner A.E."/>
            <person name="Felis G.E."/>
            <person name="de Vos W.M."/>
            <person name="Barrangou R."/>
            <person name="Klaenhammer T.R."/>
            <person name="Caufield P.W."/>
            <person name="Cui Y."/>
            <person name="Zhang H."/>
            <person name="O'Toole P.W."/>
        </authorList>
    </citation>
    <scope>NUCLEOTIDE SEQUENCE [LARGE SCALE GENOMIC DNA]</scope>
    <source>
        <strain evidence="8 9">DSM 5661</strain>
    </source>
</reference>
<feature type="domain" description="Peptidase metallopeptidase" evidence="7">
    <location>
        <begin position="82"/>
        <end position="230"/>
    </location>
</feature>
<evidence type="ECO:0000256" key="5">
    <source>
        <dbReference type="SAM" id="MobiDB-lite"/>
    </source>
</evidence>
<proteinExistence type="predicted"/>
<organism evidence="8 9">
    <name type="scientific">Lactobacillus hamsteri DSM 5661 = JCM 6256</name>
    <dbReference type="NCBI Taxonomy" id="1423754"/>
    <lineage>
        <taxon>Bacteria</taxon>
        <taxon>Bacillati</taxon>
        <taxon>Bacillota</taxon>
        <taxon>Bacilli</taxon>
        <taxon>Lactobacillales</taxon>
        <taxon>Lactobacillaceae</taxon>
        <taxon>Lactobacillus</taxon>
    </lineage>
</organism>
<sequence>MRGFFHFLRNLIFLGIIAFGIWTYKTNPNFQTATNDSLATLSQRINQLISTGSLKAPKIGDNEPTEQTDSEGKNDDSGKKTDKQIWSKNSATVYIDIDNNPVLRSATIDAMNAWNRTGAFLFKQTNNKNKANIVVSVMDRSDTSAAGQTSTTYNPVTGHLLRAKVQLNRYYLQNTWYGYSQNRIINTAEHELGHAIGLSHTHSVSVMYPAGSIYTIQPRDITDVKRLYHES</sequence>
<dbReference type="InterPro" id="IPR006026">
    <property type="entry name" value="Peptidase_Metallo"/>
</dbReference>
<feature type="compositionally biased region" description="Basic and acidic residues" evidence="5">
    <location>
        <begin position="70"/>
        <end position="82"/>
    </location>
</feature>
<keyword evidence="9" id="KW-1185">Reference proteome</keyword>
<keyword evidence="3" id="KW-0378">Hydrolase</keyword>
<name>A0A0R1YEA9_9LACO</name>
<keyword evidence="6" id="KW-1133">Transmembrane helix</keyword>
<dbReference type="AlphaFoldDB" id="A0A0R1YEA9"/>
<keyword evidence="6" id="KW-0472">Membrane</keyword>
<dbReference type="InterPro" id="IPR024079">
    <property type="entry name" value="MetalloPept_cat_dom_sf"/>
</dbReference>
<dbReference type="GO" id="GO:0006508">
    <property type="term" value="P:proteolysis"/>
    <property type="evidence" value="ECO:0007669"/>
    <property type="project" value="UniProtKB-KW"/>
</dbReference>
<keyword evidence="1" id="KW-0645">Protease</keyword>
<dbReference type="InterPro" id="IPR001818">
    <property type="entry name" value="Pept_M10_metallopeptidase"/>
</dbReference>
<evidence type="ECO:0000313" key="8">
    <source>
        <dbReference type="EMBL" id="KRM40840.1"/>
    </source>
</evidence>
<evidence type="ECO:0000256" key="3">
    <source>
        <dbReference type="ARBA" id="ARBA00022801"/>
    </source>
</evidence>
<dbReference type="GO" id="GO:0008270">
    <property type="term" value="F:zinc ion binding"/>
    <property type="evidence" value="ECO:0007669"/>
    <property type="project" value="InterPro"/>
</dbReference>
<evidence type="ECO:0000256" key="4">
    <source>
        <dbReference type="ARBA" id="ARBA00022833"/>
    </source>
</evidence>
<dbReference type="PATRIC" id="fig|1423754.3.peg.36"/>
<protein>
    <recommendedName>
        <fullName evidence="7">Peptidase metallopeptidase domain-containing protein</fullName>
    </recommendedName>
</protein>
<comment type="caution">
    <text evidence="8">The sequence shown here is derived from an EMBL/GenBank/DDBJ whole genome shotgun (WGS) entry which is preliminary data.</text>
</comment>
<keyword evidence="6" id="KW-0812">Transmembrane</keyword>
<evidence type="ECO:0000256" key="1">
    <source>
        <dbReference type="ARBA" id="ARBA00022670"/>
    </source>
</evidence>
<evidence type="ECO:0000256" key="6">
    <source>
        <dbReference type="SAM" id="Phobius"/>
    </source>
</evidence>
<keyword evidence="2" id="KW-0479">Metal-binding</keyword>
<dbReference type="GO" id="GO:0031012">
    <property type="term" value="C:extracellular matrix"/>
    <property type="evidence" value="ECO:0007669"/>
    <property type="project" value="InterPro"/>
</dbReference>
<gene>
    <name evidence="8" type="ORF">FC39_GL000036</name>
</gene>
<dbReference type="Pfam" id="PF00413">
    <property type="entry name" value="Peptidase_M10"/>
    <property type="match status" value="1"/>
</dbReference>
<keyword evidence="4" id="KW-0862">Zinc</keyword>
<dbReference type="CDD" id="cd04268">
    <property type="entry name" value="ZnMc_MMP_like"/>
    <property type="match status" value="1"/>
</dbReference>
<dbReference type="RefSeq" id="WP_056941403.1">
    <property type="nucleotide sequence ID" value="NZ_AZGI01000006.1"/>
</dbReference>
<dbReference type="SUPFAM" id="SSF55486">
    <property type="entry name" value="Metalloproteases ('zincins'), catalytic domain"/>
    <property type="match status" value="1"/>
</dbReference>
<feature type="transmembrane region" description="Helical" evidence="6">
    <location>
        <begin position="7"/>
        <end position="24"/>
    </location>
</feature>
<dbReference type="Proteomes" id="UP000051223">
    <property type="component" value="Unassembled WGS sequence"/>
</dbReference>
<dbReference type="GO" id="GO:0004222">
    <property type="term" value="F:metalloendopeptidase activity"/>
    <property type="evidence" value="ECO:0007669"/>
    <property type="project" value="InterPro"/>
</dbReference>
<feature type="region of interest" description="Disordered" evidence="5">
    <location>
        <begin position="53"/>
        <end position="82"/>
    </location>
</feature>
<evidence type="ECO:0000313" key="9">
    <source>
        <dbReference type="Proteomes" id="UP000051223"/>
    </source>
</evidence>
<dbReference type="SMART" id="SM00235">
    <property type="entry name" value="ZnMc"/>
    <property type="match status" value="1"/>
</dbReference>